<name>A0A8B3DEW2_VIBHA</name>
<gene>
    <name evidence="2" type="ORF">DS957_028720</name>
</gene>
<feature type="non-terminal residue" evidence="2">
    <location>
        <position position="49"/>
    </location>
</feature>
<organism evidence="2 3">
    <name type="scientific">Vibrio harveyi</name>
    <name type="common">Beneckea harveyi</name>
    <dbReference type="NCBI Taxonomy" id="669"/>
    <lineage>
        <taxon>Bacteria</taxon>
        <taxon>Pseudomonadati</taxon>
        <taxon>Pseudomonadota</taxon>
        <taxon>Gammaproteobacteria</taxon>
        <taxon>Vibrionales</taxon>
        <taxon>Vibrionaceae</taxon>
        <taxon>Vibrio</taxon>
    </lineage>
</organism>
<evidence type="ECO:0000313" key="3">
    <source>
        <dbReference type="Proteomes" id="UP000253437"/>
    </source>
</evidence>
<evidence type="ECO:0000256" key="1">
    <source>
        <dbReference type="SAM" id="Phobius"/>
    </source>
</evidence>
<evidence type="ECO:0000313" key="2">
    <source>
        <dbReference type="EMBL" id="RIV98577.1"/>
    </source>
</evidence>
<keyword evidence="1" id="KW-0812">Transmembrane</keyword>
<dbReference type="AlphaFoldDB" id="A0A8B3DEW2"/>
<dbReference type="Pfam" id="PF06923">
    <property type="entry name" value="GutM"/>
    <property type="match status" value="1"/>
</dbReference>
<sequence length="49" mass="5583">MDLTGMLIYLAVIAWVLQITLGFLQIRAFNRMLQSMAKKGRVKIGRTQS</sequence>
<protein>
    <submittedName>
        <fullName evidence="2">Transcriptional regulator</fullName>
    </submittedName>
</protein>
<feature type="transmembrane region" description="Helical" evidence="1">
    <location>
        <begin position="6"/>
        <end position="29"/>
    </location>
</feature>
<dbReference type="EMBL" id="QOUW02000284">
    <property type="protein sequence ID" value="RIV98577.1"/>
    <property type="molecule type" value="Genomic_DNA"/>
</dbReference>
<proteinExistence type="predicted"/>
<dbReference type="Proteomes" id="UP000253437">
    <property type="component" value="Unassembled WGS sequence"/>
</dbReference>
<dbReference type="InterPro" id="IPR009693">
    <property type="entry name" value="Glucitol_operon_activator"/>
</dbReference>
<accession>A0A8B3DEW2</accession>
<comment type="caution">
    <text evidence="2">The sequence shown here is derived from an EMBL/GenBank/DDBJ whole genome shotgun (WGS) entry which is preliminary data.</text>
</comment>
<reference evidence="2 3" key="1">
    <citation type="submission" date="2018-08" db="EMBL/GenBank/DDBJ databases">
        <title>Vibrio harveyi strains pathogenic to white snook Centropomus viridis Lockington (1877) and potential probiotic bacteria.</title>
        <authorList>
            <person name="Soto-Rodriguez S."/>
            <person name="Gomez-Gil B."/>
            <person name="Lozano-Olvera R."/>
        </authorList>
    </citation>
    <scope>NUCLEOTIDE SEQUENCE [LARGE SCALE GENOMIC DNA]</scope>
    <source>
        <strain evidence="2 3">CAIM 1508</strain>
    </source>
</reference>
<keyword evidence="1" id="KW-1133">Transmembrane helix</keyword>
<keyword evidence="1" id="KW-0472">Membrane</keyword>